<comment type="caution">
    <text evidence="1">The sequence shown here is derived from an EMBL/GenBank/DDBJ whole genome shotgun (WGS) entry which is preliminary data.</text>
</comment>
<protein>
    <submittedName>
        <fullName evidence="2">Hypothetical_protein</fullName>
    </submittedName>
</protein>
<evidence type="ECO:0000313" key="3">
    <source>
        <dbReference type="Proteomes" id="UP001642409"/>
    </source>
</evidence>
<reference evidence="2 3" key="2">
    <citation type="submission" date="2024-07" db="EMBL/GenBank/DDBJ databases">
        <authorList>
            <person name="Akdeniz Z."/>
        </authorList>
    </citation>
    <scope>NUCLEOTIDE SEQUENCE [LARGE SCALE GENOMIC DNA]</scope>
</reference>
<organism evidence="1">
    <name type="scientific">Hexamita inflata</name>
    <dbReference type="NCBI Taxonomy" id="28002"/>
    <lineage>
        <taxon>Eukaryota</taxon>
        <taxon>Metamonada</taxon>
        <taxon>Diplomonadida</taxon>
        <taxon>Hexamitidae</taxon>
        <taxon>Hexamitinae</taxon>
        <taxon>Hexamita</taxon>
    </lineage>
</organism>
<sequence length="108" mass="12555">MSLMYKLFKINLLQKKLDVGMNMIIDFSPINDLTASYPNMKANQMIEMVEARQILRVLTSNNLNSRTNNRIKLIKNKLEWVKSQIQLNLQTAVHQQVNFTGYVVSLLK</sequence>
<proteinExistence type="predicted"/>
<dbReference type="Proteomes" id="UP001642409">
    <property type="component" value="Unassembled WGS sequence"/>
</dbReference>
<dbReference type="EMBL" id="CATOUU010001183">
    <property type="protein sequence ID" value="CAI9978173.1"/>
    <property type="molecule type" value="Genomic_DNA"/>
</dbReference>
<accession>A0AA86RNR7</accession>
<evidence type="ECO:0000313" key="1">
    <source>
        <dbReference type="EMBL" id="CAI9978173.1"/>
    </source>
</evidence>
<reference evidence="1" key="1">
    <citation type="submission" date="2023-06" db="EMBL/GenBank/DDBJ databases">
        <authorList>
            <person name="Kurt Z."/>
        </authorList>
    </citation>
    <scope>NUCLEOTIDE SEQUENCE</scope>
</reference>
<name>A0AA86RNR7_9EUKA</name>
<dbReference type="AlphaFoldDB" id="A0AA86RNR7"/>
<gene>
    <name evidence="2" type="ORF">HINF_LOCUS35478</name>
    <name evidence="1" type="ORF">HINF_LOCUS65818</name>
</gene>
<evidence type="ECO:0000313" key="2">
    <source>
        <dbReference type="EMBL" id="CAL6034491.1"/>
    </source>
</evidence>
<keyword evidence="3" id="KW-1185">Reference proteome</keyword>
<dbReference type="EMBL" id="CAXDID020000128">
    <property type="protein sequence ID" value="CAL6034491.1"/>
    <property type="molecule type" value="Genomic_DNA"/>
</dbReference>